<dbReference type="Pfam" id="PF12000">
    <property type="entry name" value="Glyco_trans_4_3"/>
    <property type="match status" value="1"/>
</dbReference>
<evidence type="ECO:0000259" key="3">
    <source>
        <dbReference type="Pfam" id="PF00534"/>
    </source>
</evidence>
<dbReference type="Pfam" id="PF00534">
    <property type="entry name" value="Glycos_transf_1"/>
    <property type="match status" value="1"/>
</dbReference>
<dbReference type="EMBL" id="DXGI01000461">
    <property type="protein sequence ID" value="HIW79903.1"/>
    <property type="molecule type" value="Genomic_DNA"/>
</dbReference>
<reference evidence="5" key="1">
    <citation type="journal article" date="2021" name="PeerJ">
        <title>Extensive microbial diversity within the chicken gut microbiome revealed by metagenomics and culture.</title>
        <authorList>
            <person name="Gilroy R."/>
            <person name="Ravi A."/>
            <person name="Getino M."/>
            <person name="Pursley I."/>
            <person name="Horton D.L."/>
            <person name="Alikhan N.F."/>
            <person name="Baker D."/>
            <person name="Gharbi K."/>
            <person name="Hall N."/>
            <person name="Watson M."/>
            <person name="Adriaenssens E.M."/>
            <person name="Foster-Nyarko E."/>
            <person name="Jarju S."/>
            <person name="Secka A."/>
            <person name="Antonio M."/>
            <person name="Oren A."/>
            <person name="Chaudhuri R.R."/>
            <person name="La Ragione R."/>
            <person name="Hildebrand F."/>
            <person name="Pallen M.J."/>
        </authorList>
    </citation>
    <scope>NUCLEOTIDE SEQUENCE</scope>
    <source>
        <strain evidence="5">ChiSxjej5B17-1746</strain>
    </source>
</reference>
<reference evidence="5" key="2">
    <citation type="submission" date="2021-04" db="EMBL/GenBank/DDBJ databases">
        <authorList>
            <person name="Gilroy R."/>
        </authorList>
    </citation>
    <scope>NUCLEOTIDE SEQUENCE</scope>
    <source>
        <strain evidence="5">ChiSxjej5B17-1746</strain>
    </source>
</reference>
<name>A0A9D1UA99_9BACT</name>
<evidence type="ECO:0000259" key="4">
    <source>
        <dbReference type="Pfam" id="PF12000"/>
    </source>
</evidence>
<keyword evidence="1 5" id="KW-0328">Glycosyltransferase</keyword>
<evidence type="ECO:0000256" key="1">
    <source>
        <dbReference type="ARBA" id="ARBA00022676"/>
    </source>
</evidence>
<feature type="domain" description="Glycosyl transferase family 4" evidence="4">
    <location>
        <begin position="28"/>
        <end position="192"/>
    </location>
</feature>
<protein>
    <submittedName>
        <fullName evidence="5">Glycosyltransferase</fullName>
        <ecNumber evidence="5">2.4.-.-</ecNumber>
    </submittedName>
</protein>
<sequence length="408" mass="44730">MRILFLHYAFPGPFRYLAESFAALPENVVVFASEYGRRDLLIPGVRRMGLGTPKMKVVQGPQSPLRDAGRDLQMAYLRGSMTAQALRSLKGAGFIPDMVCATAVMGNSLFLRDIFPDSFLVAHAETYAPQGGGPEGPEGLGGTPQRVRNLLQVHGLVDCDLAVVPTEWQRKQFPAWLRKNMEVLPQCVDTDFFSPDSAGPAEAESVTFSAHGLEAPPEWSRLAETIRALLPIRPACRIVVLASGLRRERLAALREEATQWGGGQVSLHGFSSPDFYRRVLRASSLYVHIASLPLLPTGLLESMSCGCPVLAPGTGPVGEVILDGRNGFACDFHSPASTAARIAELLDEGGLLRKTGEAARRFVTEGYSLARTMPENRDRLLQSYQGWLGARRRHVNHKERMTLVRREG</sequence>
<evidence type="ECO:0000256" key="2">
    <source>
        <dbReference type="ARBA" id="ARBA00022679"/>
    </source>
</evidence>
<dbReference type="AlphaFoldDB" id="A0A9D1UA99"/>
<keyword evidence="2 5" id="KW-0808">Transferase</keyword>
<organism evidence="5 6">
    <name type="scientific">Candidatus Bilophila faecipullorum</name>
    <dbReference type="NCBI Taxonomy" id="2838482"/>
    <lineage>
        <taxon>Bacteria</taxon>
        <taxon>Pseudomonadati</taxon>
        <taxon>Thermodesulfobacteriota</taxon>
        <taxon>Desulfovibrionia</taxon>
        <taxon>Desulfovibrionales</taxon>
        <taxon>Desulfovibrionaceae</taxon>
        <taxon>Bilophila</taxon>
    </lineage>
</organism>
<proteinExistence type="predicted"/>
<evidence type="ECO:0000313" key="5">
    <source>
        <dbReference type="EMBL" id="HIW79903.1"/>
    </source>
</evidence>
<dbReference type="GO" id="GO:0016757">
    <property type="term" value="F:glycosyltransferase activity"/>
    <property type="evidence" value="ECO:0007669"/>
    <property type="project" value="UniProtKB-KW"/>
</dbReference>
<dbReference type="InterPro" id="IPR001296">
    <property type="entry name" value="Glyco_trans_1"/>
</dbReference>
<evidence type="ECO:0000313" key="6">
    <source>
        <dbReference type="Proteomes" id="UP000824264"/>
    </source>
</evidence>
<dbReference type="EC" id="2.4.-.-" evidence="5"/>
<dbReference type="Gene3D" id="3.40.50.2000">
    <property type="entry name" value="Glycogen Phosphorylase B"/>
    <property type="match status" value="1"/>
</dbReference>
<dbReference type="Proteomes" id="UP000824264">
    <property type="component" value="Unassembled WGS sequence"/>
</dbReference>
<dbReference type="SUPFAM" id="SSF53756">
    <property type="entry name" value="UDP-Glycosyltransferase/glycogen phosphorylase"/>
    <property type="match status" value="1"/>
</dbReference>
<gene>
    <name evidence="5" type="ORF">H9874_12295</name>
</gene>
<feature type="domain" description="Glycosyl transferase family 1" evidence="3">
    <location>
        <begin position="247"/>
        <end position="361"/>
    </location>
</feature>
<comment type="caution">
    <text evidence="5">The sequence shown here is derived from an EMBL/GenBank/DDBJ whole genome shotgun (WGS) entry which is preliminary data.</text>
</comment>
<accession>A0A9D1UA99</accession>
<dbReference type="PANTHER" id="PTHR12526:SF510">
    <property type="entry name" value="D-INOSITOL 3-PHOSPHATE GLYCOSYLTRANSFERASE"/>
    <property type="match status" value="1"/>
</dbReference>
<dbReference type="InterPro" id="IPR022623">
    <property type="entry name" value="Glyco_trans_4"/>
</dbReference>
<dbReference type="PANTHER" id="PTHR12526">
    <property type="entry name" value="GLYCOSYLTRANSFERASE"/>
    <property type="match status" value="1"/>
</dbReference>